<keyword evidence="4 6" id="KW-0949">S-adenosyl-L-methionine</keyword>
<keyword evidence="1 6" id="KW-0963">Cytoplasm</keyword>
<evidence type="ECO:0000256" key="5">
    <source>
        <dbReference type="ARBA" id="ARBA00022694"/>
    </source>
</evidence>
<keyword evidence="3 6" id="KW-0808">Transferase</keyword>
<dbReference type="Pfam" id="PF05175">
    <property type="entry name" value="MTS"/>
    <property type="match status" value="1"/>
</dbReference>
<evidence type="ECO:0000256" key="4">
    <source>
        <dbReference type="ARBA" id="ARBA00022691"/>
    </source>
</evidence>
<dbReference type="PROSITE" id="PS01131">
    <property type="entry name" value="RRNA_A_DIMETH"/>
    <property type="match status" value="1"/>
</dbReference>
<evidence type="ECO:0000256" key="1">
    <source>
        <dbReference type="ARBA" id="ARBA00022490"/>
    </source>
</evidence>
<accession>A0A3P1CEY1</accession>
<dbReference type="InterPro" id="IPR020596">
    <property type="entry name" value="rRNA_Ade_Mease_Trfase_CS"/>
</dbReference>
<dbReference type="PANTHER" id="PTHR47739">
    <property type="entry name" value="TRNA1(VAL) (ADENINE(37)-N6)-METHYLTRANSFERASE"/>
    <property type="match status" value="1"/>
</dbReference>
<comment type="catalytic activity">
    <reaction evidence="6">
        <text>adenosine(37) in tRNA1(Val) + S-adenosyl-L-methionine = N(6)-methyladenosine(37) in tRNA1(Val) + S-adenosyl-L-homocysteine + H(+)</text>
        <dbReference type="Rhea" id="RHEA:43160"/>
        <dbReference type="Rhea" id="RHEA-COMP:10369"/>
        <dbReference type="Rhea" id="RHEA-COMP:10370"/>
        <dbReference type="ChEBI" id="CHEBI:15378"/>
        <dbReference type="ChEBI" id="CHEBI:57856"/>
        <dbReference type="ChEBI" id="CHEBI:59789"/>
        <dbReference type="ChEBI" id="CHEBI:74411"/>
        <dbReference type="ChEBI" id="CHEBI:74449"/>
        <dbReference type="EC" id="2.1.1.223"/>
    </reaction>
</comment>
<proteinExistence type="inferred from homology"/>
<dbReference type="GO" id="GO:0008033">
    <property type="term" value="P:tRNA processing"/>
    <property type="evidence" value="ECO:0007669"/>
    <property type="project" value="UniProtKB-UniRule"/>
</dbReference>
<dbReference type="PANTHER" id="PTHR47739:SF1">
    <property type="entry name" value="TRNA1(VAL) (ADENINE(37)-N6)-METHYLTRANSFERASE"/>
    <property type="match status" value="1"/>
</dbReference>
<evidence type="ECO:0000259" key="7">
    <source>
        <dbReference type="Pfam" id="PF05175"/>
    </source>
</evidence>
<comment type="caution">
    <text evidence="8">The sequence shown here is derived from an EMBL/GenBank/DDBJ whole genome shotgun (WGS) entry which is preliminary data.</text>
</comment>
<dbReference type="EMBL" id="RQJP01000005">
    <property type="protein sequence ID" value="RRB11770.1"/>
    <property type="molecule type" value="Genomic_DNA"/>
</dbReference>
<comment type="function">
    <text evidence="6">Specifically methylates the adenine in position 37 of tRNA(1)(Val) (anticodon cmo5UAC).</text>
</comment>
<dbReference type="GO" id="GO:0000179">
    <property type="term" value="F:rRNA (adenine-N6,N6-)-dimethyltransferase activity"/>
    <property type="evidence" value="ECO:0007669"/>
    <property type="project" value="InterPro"/>
</dbReference>
<dbReference type="Gene3D" id="3.40.50.150">
    <property type="entry name" value="Vaccinia Virus protein VP39"/>
    <property type="match status" value="1"/>
</dbReference>
<dbReference type="InterPro" id="IPR029063">
    <property type="entry name" value="SAM-dependent_MTases_sf"/>
</dbReference>
<dbReference type="RefSeq" id="WP_124909438.1">
    <property type="nucleotide sequence ID" value="NZ_RQJP01000005.1"/>
</dbReference>
<comment type="similarity">
    <text evidence="6">Belongs to the methyltransferase superfamily. tRNA (adenine-N(6)-)-methyltransferase family.</text>
</comment>
<dbReference type="InterPro" id="IPR050210">
    <property type="entry name" value="tRNA_Adenine-N(6)_MTase"/>
</dbReference>
<reference evidence="8 9" key="1">
    <citation type="submission" date="2018-11" db="EMBL/GenBank/DDBJ databases">
        <authorList>
            <person name="Zhou Z."/>
            <person name="Wang G."/>
        </authorList>
    </citation>
    <scope>NUCLEOTIDE SEQUENCE [LARGE SCALE GENOMIC DNA]</scope>
    <source>
        <strain evidence="8 9">KCTC42998</strain>
    </source>
</reference>
<dbReference type="SUPFAM" id="SSF53335">
    <property type="entry name" value="S-adenosyl-L-methionine-dependent methyltransferases"/>
    <property type="match status" value="1"/>
</dbReference>
<comment type="subcellular location">
    <subcellularLocation>
        <location evidence="6">Cytoplasm</location>
    </subcellularLocation>
</comment>
<sequence>MFRFKQFTIHQNRTAMKVCTDSCVLGAYADLGLAGRLLDIGTGTGLLTLMAAQRNPTARIDAVETDEEAVLQAIENVTNSPYSERVRVIKGRIQTFSAEPYTRIVSNPPFYTNHLRSPNQAVNRALHNDELPFEELIASVVRLLNPDGQFWVLLPPFEMNRLSIVAEQAGLRPFRQLNLRHHALKPVFRTIVGFVFDAPANPETDELAIFEADGKTYTESFHHLLQPFYLNF</sequence>
<gene>
    <name evidence="8" type="ORF">EHT87_25220</name>
</gene>
<dbReference type="OrthoDB" id="5383291at2"/>
<dbReference type="CDD" id="cd02440">
    <property type="entry name" value="AdoMet_MTases"/>
    <property type="match status" value="1"/>
</dbReference>
<dbReference type="GO" id="GO:0016430">
    <property type="term" value="F:tRNA (adenine-N6)-methyltransferase activity"/>
    <property type="evidence" value="ECO:0007669"/>
    <property type="project" value="UniProtKB-UniRule"/>
</dbReference>
<keyword evidence="2 6" id="KW-0489">Methyltransferase</keyword>
<dbReference type="InterPro" id="IPR007848">
    <property type="entry name" value="Small_mtfrase_dom"/>
</dbReference>
<name>A0A3P1CEY1_9BACT</name>
<dbReference type="AlphaFoldDB" id="A0A3P1CEY1"/>
<dbReference type="Proteomes" id="UP000274271">
    <property type="component" value="Unassembled WGS sequence"/>
</dbReference>
<evidence type="ECO:0000313" key="9">
    <source>
        <dbReference type="Proteomes" id="UP000274271"/>
    </source>
</evidence>
<dbReference type="InterPro" id="IPR022882">
    <property type="entry name" value="tRNA_adenine-N6_MeTrfase"/>
</dbReference>
<feature type="domain" description="Methyltransferase small" evidence="7">
    <location>
        <begin position="33"/>
        <end position="153"/>
    </location>
</feature>
<evidence type="ECO:0000256" key="6">
    <source>
        <dbReference type="HAMAP-Rule" id="MF_01872"/>
    </source>
</evidence>
<dbReference type="HAMAP" id="MF_01872">
    <property type="entry name" value="tRNA_methyltr_YfiC"/>
    <property type="match status" value="1"/>
</dbReference>
<dbReference type="EC" id="2.1.1.223" evidence="6"/>
<evidence type="ECO:0000256" key="2">
    <source>
        <dbReference type="ARBA" id="ARBA00022603"/>
    </source>
</evidence>
<evidence type="ECO:0000256" key="3">
    <source>
        <dbReference type="ARBA" id="ARBA00022679"/>
    </source>
</evidence>
<dbReference type="GO" id="GO:0005737">
    <property type="term" value="C:cytoplasm"/>
    <property type="evidence" value="ECO:0007669"/>
    <property type="project" value="UniProtKB-SubCell"/>
</dbReference>
<organism evidence="8 9">
    <name type="scientific">Larkinella knui</name>
    <dbReference type="NCBI Taxonomy" id="2025310"/>
    <lineage>
        <taxon>Bacteria</taxon>
        <taxon>Pseudomonadati</taxon>
        <taxon>Bacteroidota</taxon>
        <taxon>Cytophagia</taxon>
        <taxon>Cytophagales</taxon>
        <taxon>Spirosomataceae</taxon>
        <taxon>Larkinella</taxon>
    </lineage>
</organism>
<keyword evidence="5 6" id="KW-0819">tRNA processing</keyword>
<protein>
    <recommendedName>
        <fullName evidence="6">tRNA1(Val) (adenine(37)-N6)-methyltransferase</fullName>
        <ecNumber evidence="6">2.1.1.223</ecNumber>
    </recommendedName>
    <alternativeName>
        <fullName evidence="6">tRNA m6A37 methyltransferase</fullName>
    </alternativeName>
</protein>
<evidence type="ECO:0000313" key="8">
    <source>
        <dbReference type="EMBL" id="RRB11770.1"/>
    </source>
</evidence>
<keyword evidence="9" id="KW-1185">Reference proteome</keyword>